<sequence>MVQQAAGHAPTPLRAITQRLTSTPPKQLPYIVPYLANALTGCADQFSEPQSHSRAKDGSDAAVLVHKYKTQISTLLQEKSVECRWAAVVLIKATVEVGGWEVLHETGPWTRGLIGILGKPDPATTKRLCIITLTRIFLLTREYQTLIREITTPSLPGFITSCLDNASSRTSSQAVRKPNIHSPLLGTVLEALGELLPHHPTSFRPFIAQIRSLVLPLLAPTPSNLLQDGSTRYPLVETSSCTSLCTAAAQRLFVLLHCCAAKNTSGEEWNKTLRTTIVNIHNITHQVFRAIFEDWEPSNGTQIKSTNPKDYGTIVSDAGLDLLGLPGWKGIHAGCERLSGLLLLLQSSLATQSYSMVSLPVGAMVDVITRILSLLVPAATDQRHREGGPRLNPEITREEREALWARLPQIHVAALRTLSALLARLGAASAALSHGLLDMLLWVFRNEHTFEELRTSIYELVSQILVQMGPSLPQSVVSSMSPLMRSCCKDLLPTQEQPASNLKTPGNKTAQSNGMSSTNADSFLATATFSNHRIHSPELQAAAATLLPVLLTSLPQNTLSFSLRSQIDRTAILSQNKEAMLASVLNPSTGKKGSSSIMPLLARSFPEAPAVEALIRPRMPVLQRMRDDNGDIESDEDDTLDIQYGGTYGLNGLSTLENAERSQEMSTQLGNGADVVEKTAIADPSANLLLPPSAAGLQEAEPHVLDASNKRGRSDSWENVTAATVPDPVATLPNPPQRRESPTMKRVRLGSEAVDTDTDPPNTLPQVGFEIGAAVGRSDQVPPAASGEKPSVPSSSATSFNAISAEADSDDDDFEIPPLDMGLDTDEEDDEDE</sequence>
<protein>
    <recommendedName>
        <fullName evidence="3">Pre-rRNA-processing protein RIX1</fullName>
    </recommendedName>
</protein>
<proteinExistence type="inferred from homology"/>
<organism evidence="7 8">
    <name type="scientific">Lasallia pustulata</name>
    <dbReference type="NCBI Taxonomy" id="136370"/>
    <lineage>
        <taxon>Eukaryota</taxon>
        <taxon>Fungi</taxon>
        <taxon>Dikarya</taxon>
        <taxon>Ascomycota</taxon>
        <taxon>Pezizomycotina</taxon>
        <taxon>Lecanoromycetes</taxon>
        <taxon>OSLEUM clade</taxon>
        <taxon>Umbilicariomycetidae</taxon>
        <taxon>Umbilicariales</taxon>
        <taxon>Umbilicariaceae</taxon>
        <taxon>Lasallia</taxon>
    </lineage>
</organism>
<feature type="region of interest" description="Disordered" evidence="5">
    <location>
        <begin position="495"/>
        <end position="517"/>
    </location>
</feature>
<comment type="caution">
    <text evidence="7">The sequence shown here is derived from an EMBL/GenBank/DDBJ whole genome shotgun (WGS) entry which is preliminary data.</text>
</comment>
<accession>A0A5M8PT11</accession>
<evidence type="ECO:0000313" key="8">
    <source>
        <dbReference type="Proteomes" id="UP000324767"/>
    </source>
</evidence>
<dbReference type="Pfam" id="PF08167">
    <property type="entry name" value="RIX1"/>
    <property type="match status" value="1"/>
</dbReference>
<name>A0A5M8PT11_9LECA</name>
<evidence type="ECO:0000256" key="5">
    <source>
        <dbReference type="SAM" id="MobiDB-lite"/>
    </source>
</evidence>
<evidence type="ECO:0000256" key="3">
    <source>
        <dbReference type="ARBA" id="ARBA00021502"/>
    </source>
</evidence>
<dbReference type="Proteomes" id="UP000324767">
    <property type="component" value="Unassembled WGS sequence"/>
</dbReference>
<dbReference type="PANTHER" id="PTHR34105">
    <property type="entry name" value="PROLINE-, GLUTAMIC ACID- AND LEUCINE-RICH PROTEIN 1"/>
    <property type="match status" value="1"/>
</dbReference>
<feature type="domain" description="Pre-rRNA-processing protein RIX1 N-terminal" evidence="6">
    <location>
        <begin position="12"/>
        <end position="224"/>
    </location>
</feature>
<feature type="compositionally biased region" description="Basic and acidic residues" evidence="5">
    <location>
        <begin position="704"/>
        <end position="716"/>
    </location>
</feature>
<comment type="similarity">
    <text evidence="2">Belongs to the RIX1/PELP1 family.</text>
</comment>
<feature type="compositionally biased region" description="Polar residues" evidence="5">
    <location>
        <begin position="792"/>
        <end position="802"/>
    </location>
</feature>
<evidence type="ECO:0000259" key="6">
    <source>
        <dbReference type="Pfam" id="PF08167"/>
    </source>
</evidence>
<dbReference type="GO" id="GO:0005634">
    <property type="term" value="C:nucleus"/>
    <property type="evidence" value="ECO:0007669"/>
    <property type="project" value="UniProtKB-SubCell"/>
</dbReference>
<dbReference type="PANTHER" id="PTHR34105:SF1">
    <property type="entry name" value="PROLINE-, GLUTAMIC ACID- AND LEUCINE-RICH PROTEIN 1"/>
    <property type="match status" value="1"/>
</dbReference>
<evidence type="ECO:0000256" key="4">
    <source>
        <dbReference type="ARBA" id="ARBA00023242"/>
    </source>
</evidence>
<evidence type="ECO:0000256" key="2">
    <source>
        <dbReference type="ARBA" id="ARBA00010511"/>
    </source>
</evidence>
<dbReference type="OrthoDB" id="20900at2759"/>
<gene>
    <name evidence="7" type="ORF">FRX48_04270</name>
</gene>
<evidence type="ECO:0000256" key="1">
    <source>
        <dbReference type="ARBA" id="ARBA00004123"/>
    </source>
</evidence>
<dbReference type="GO" id="GO:0006364">
    <property type="term" value="P:rRNA processing"/>
    <property type="evidence" value="ECO:0007669"/>
    <property type="project" value="TreeGrafter"/>
</dbReference>
<dbReference type="SUPFAM" id="SSF48371">
    <property type="entry name" value="ARM repeat"/>
    <property type="match status" value="1"/>
</dbReference>
<comment type="subcellular location">
    <subcellularLocation>
        <location evidence="1">Nucleus</location>
    </subcellularLocation>
</comment>
<feature type="region of interest" description="Disordered" evidence="5">
    <location>
        <begin position="704"/>
        <end position="746"/>
    </location>
</feature>
<keyword evidence="4" id="KW-0539">Nucleus</keyword>
<dbReference type="EMBL" id="VXIT01000006">
    <property type="protein sequence ID" value="KAA6412120.1"/>
    <property type="molecule type" value="Genomic_DNA"/>
</dbReference>
<dbReference type="AlphaFoldDB" id="A0A5M8PT11"/>
<evidence type="ECO:0000313" key="7">
    <source>
        <dbReference type="EMBL" id="KAA6412120.1"/>
    </source>
</evidence>
<feature type="compositionally biased region" description="Acidic residues" evidence="5">
    <location>
        <begin position="823"/>
        <end position="833"/>
    </location>
</feature>
<dbReference type="InterPro" id="IPR016024">
    <property type="entry name" value="ARM-type_fold"/>
</dbReference>
<reference evidence="7 8" key="1">
    <citation type="submission" date="2019-09" db="EMBL/GenBank/DDBJ databases">
        <title>The hologenome of the rock-dwelling lichen Lasallia pustulata.</title>
        <authorList>
            <person name="Greshake Tzovaras B."/>
            <person name="Segers F."/>
            <person name="Bicker A."/>
            <person name="Dal Grande F."/>
            <person name="Otte J."/>
            <person name="Hankeln T."/>
            <person name="Schmitt I."/>
            <person name="Ebersberger I."/>
        </authorList>
    </citation>
    <scope>NUCLEOTIDE SEQUENCE [LARGE SCALE GENOMIC DNA]</scope>
    <source>
        <strain evidence="7">A1-1</strain>
    </source>
</reference>
<dbReference type="InterPro" id="IPR012583">
    <property type="entry name" value="RIX1_N"/>
</dbReference>
<feature type="region of interest" description="Disordered" evidence="5">
    <location>
        <begin position="773"/>
        <end position="833"/>
    </location>
</feature>